<feature type="transmembrane region" description="Helical" evidence="8">
    <location>
        <begin position="50"/>
        <end position="74"/>
    </location>
</feature>
<evidence type="ECO:0000256" key="7">
    <source>
        <dbReference type="ARBA" id="ARBA00023136"/>
    </source>
</evidence>
<dbReference type="GeneID" id="112048679"/>
<name>A0A6J1N5G7_BICAN</name>
<evidence type="ECO:0000313" key="10">
    <source>
        <dbReference type="RefSeq" id="XP_023942089.1"/>
    </source>
</evidence>
<dbReference type="CTD" id="34624"/>
<feature type="transmembrane region" description="Helical" evidence="8">
    <location>
        <begin position="290"/>
        <end position="316"/>
    </location>
</feature>
<keyword evidence="9" id="KW-1185">Reference proteome</keyword>
<evidence type="ECO:0000256" key="2">
    <source>
        <dbReference type="ARBA" id="ARBA00007040"/>
    </source>
</evidence>
<dbReference type="OrthoDB" id="10062876at2759"/>
<evidence type="ECO:0000256" key="3">
    <source>
        <dbReference type="ARBA" id="ARBA00022448"/>
    </source>
</evidence>
<organism evidence="9 10">
    <name type="scientific">Bicyclus anynana</name>
    <name type="common">Squinting bush brown butterfly</name>
    <dbReference type="NCBI Taxonomy" id="110368"/>
    <lineage>
        <taxon>Eukaryota</taxon>
        <taxon>Metazoa</taxon>
        <taxon>Ecdysozoa</taxon>
        <taxon>Arthropoda</taxon>
        <taxon>Hexapoda</taxon>
        <taxon>Insecta</taxon>
        <taxon>Pterygota</taxon>
        <taxon>Neoptera</taxon>
        <taxon>Endopterygota</taxon>
        <taxon>Lepidoptera</taxon>
        <taxon>Glossata</taxon>
        <taxon>Ditrysia</taxon>
        <taxon>Papilionoidea</taxon>
        <taxon>Nymphalidae</taxon>
        <taxon>Satyrinae</taxon>
        <taxon>Satyrini</taxon>
        <taxon>Mycalesina</taxon>
        <taxon>Bicyclus</taxon>
    </lineage>
</organism>
<feature type="transmembrane region" description="Helical" evidence="8">
    <location>
        <begin position="243"/>
        <end position="264"/>
    </location>
</feature>
<keyword evidence="5 8" id="KW-0812">Transmembrane</keyword>
<reference evidence="10" key="1">
    <citation type="submission" date="2025-08" db="UniProtKB">
        <authorList>
            <consortium name="RefSeq"/>
        </authorList>
    </citation>
    <scope>IDENTIFICATION</scope>
</reference>
<evidence type="ECO:0000256" key="1">
    <source>
        <dbReference type="ARBA" id="ARBA00004651"/>
    </source>
</evidence>
<sequence length="480" mass="52728">MGEETQAGDGKVTLKRKITLFNGVGIIIGTIIGSGIFISPTGVFRETKSVAVSLIIWLACGLLSTLGALCYAELGTSISRSGGDYAYIYTAFGPLPAFLRMWIALLIIRPTTQAIVALTFGQYVVKPFFPDCKPPDDAVKLLAAVCLCVLTAVNCISVRWTMRIQDVFTSSKLLALIVIILSGIYYICIGHTENFQEPFEGQFSAGSIALAFYSGLFAFGGWNYLNFVTEELQDPYKNLPRAIWIAMPMVTIIYVMANLAYLAVISKQEMISSTAVAAIFGDRLFGGWSWMIPVFVALSTFGGVNGVLFTSARLFATGAQEGHMPGFFTLFHIDKQTPIPSLIFTCFFSLLMLTNSNVFDLINYFSQTLWLSVGASVVGMLWLRRTKPDMPRPITVHLAIPYIFLIAIACLVIIPAITNPTDTAIGLAILLSGIPVYYVCVKWKTKPYCYDALSGCVLRFLQKLCSCIYVDSPEKMSDFK</sequence>
<keyword evidence="6 8" id="KW-1133">Transmembrane helix</keyword>
<feature type="transmembrane region" description="Helical" evidence="8">
    <location>
        <begin position="86"/>
        <end position="108"/>
    </location>
</feature>
<dbReference type="KEGG" id="bany:112048679"/>
<feature type="transmembrane region" description="Helical" evidence="8">
    <location>
        <begin position="141"/>
        <end position="161"/>
    </location>
</feature>
<comment type="similarity">
    <text evidence="2">Belongs to the amino acid-polyamine-organocation (APC) superfamily. L-type amino acid transporter (LAT) (TC 2.A.3.8) family.</text>
</comment>
<comment type="subcellular location">
    <subcellularLocation>
        <location evidence="1">Cell membrane</location>
        <topology evidence="1">Multi-pass membrane protein</topology>
    </subcellularLocation>
</comment>
<feature type="transmembrane region" description="Helical" evidence="8">
    <location>
        <begin position="423"/>
        <end position="441"/>
    </location>
</feature>
<dbReference type="Proteomes" id="UP001652582">
    <property type="component" value="Chromosome 3"/>
</dbReference>
<dbReference type="InterPro" id="IPR050598">
    <property type="entry name" value="AminoAcid_Transporter"/>
</dbReference>
<dbReference type="AlphaFoldDB" id="A0A6J1N5G7"/>
<feature type="transmembrane region" description="Helical" evidence="8">
    <location>
        <begin position="395"/>
        <end position="417"/>
    </location>
</feature>
<dbReference type="InterPro" id="IPR002293">
    <property type="entry name" value="AA/rel_permease1"/>
</dbReference>
<feature type="transmembrane region" description="Helical" evidence="8">
    <location>
        <begin position="173"/>
        <end position="192"/>
    </location>
</feature>
<evidence type="ECO:0000313" key="9">
    <source>
        <dbReference type="Proteomes" id="UP001652582"/>
    </source>
</evidence>
<protein>
    <submittedName>
        <fullName evidence="10">Large neutral amino acids transporter small subunit 2</fullName>
    </submittedName>
</protein>
<dbReference type="GO" id="GO:0005886">
    <property type="term" value="C:plasma membrane"/>
    <property type="evidence" value="ECO:0007669"/>
    <property type="project" value="UniProtKB-SubCell"/>
</dbReference>
<dbReference type="RefSeq" id="XP_023942089.1">
    <property type="nucleotide sequence ID" value="XM_024086321.2"/>
</dbReference>
<proteinExistence type="inferred from homology"/>
<accession>A0A6J1N5G7</accession>
<evidence type="ECO:0000256" key="6">
    <source>
        <dbReference type="ARBA" id="ARBA00022989"/>
    </source>
</evidence>
<feature type="transmembrane region" description="Helical" evidence="8">
    <location>
        <begin position="204"/>
        <end position="222"/>
    </location>
</feature>
<evidence type="ECO:0000256" key="8">
    <source>
        <dbReference type="SAM" id="Phobius"/>
    </source>
</evidence>
<feature type="transmembrane region" description="Helical" evidence="8">
    <location>
        <begin position="337"/>
        <end position="355"/>
    </location>
</feature>
<dbReference type="Pfam" id="PF13520">
    <property type="entry name" value="AA_permease_2"/>
    <property type="match status" value="1"/>
</dbReference>
<keyword evidence="4" id="KW-1003">Cell membrane</keyword>
<dbReference type="Gene3D" id="1.20.1740.10">
    <property type="entry name" value="Amino acid/polyamine transporter I"/>
    <property type="match status" value="1"/>
</dbReference>
<dbReference type="FunFam" id="1.20.1740.10:FF:000003">
    <property type="entry name" value="Y+L amino acid transporter 1 isoform X1"/>
    <property type="match status" value="1"/>
</dbReference>
<dbReference type="GO" id="GO:0015179">
    <property type="term" value="F:L-amino acid transmembrane transporter activity"/>
    <property type="evidence" value="ECO:0007669"/>
    <property type="project" value="TreeGrafter"/>
</dbReference>
<dbReference type="PIRSF" id="PIRSF006060">
    <property type="entry name" value="AA_transporter"/>
    <property type="match status" value="1"/>
</dbReference>
<dbReference type="PANTHER" id="PTHR11785">
    <property type="entry name" value="AMINO ACID TRANSPORTER"/>
    <property type="match status" value="1"/>
</dbReference>
<evidence type="ECO:0000256" key="5">
    <source>
        <dbReference type="ARBA" id="ARBA00022692"/>
    </source>
</evidence>
<evidence type="ECO:0000256" key="4">
    <source>
        <dbReference type="ARBA" id="ARBA00022475"/>
    </source>
</evidence>
<dbReference type="PANTHER" id="PTHR11785:SF528">
    <property type="entry name" value="AMINO ACID TRANSPORTER PROTEIN JHI-21"/>
    <property type="match status" value="1"/>
</dbReference>
<keyword evidence="7 8" id="KW-0472">Membrane</keyword>
<keyword evidence="3" id="KW-0813">Transport</keyword>
<feature type="transmembrane region" description="Helical" evidence="8">
    <location>
        <begin position="361"/>
        <end position="383"/>
    </location>
</feature>
<feature type="transmembrane region" description="Helical" evidence="8">
    <location>
        <begin position="20"/>
        <end position="38"/>
    </location>
</feature>
<gene>
    <name evidence="10" type="primary">LOC112048679</name>
</gene>